<accession>A0ABD7FWW8</accession>
<gene>
    <name evidence="1" type="ORF">DLR72_06305</name>
</gene>
<organism evidence="1 2">
    <name type="scientific">Vibrio paracholerae</name>
    <dbReference type="NCBI Taxonomy" id="650003"/>
    <lineage>
        <taxon>Bacteria</taxon>
        <taxon>Pseudomonadati</taxon>
        <taxon>Pseudomonadota</taxon>
        <taxon>Gammaproteobacteria</taxon>
        <taxon>Vibrionales</taxon>
        <taxon>Vibrionaceae</taxon>
        <taxon>Vibrio</taxon>
    </lineage>
</organism>
<dbReference type="RefSeq" id="WP_113610322.1">
    <property type="nucleotide sequence ID" value="NZ_CAWQMY010000101.1"/>
</dbReference>
<sequence length="238" mass="27258">MQQENLESNATDVFVASTKSVLGVVPFAGPLLSELVGSVIPNQRIDRLTRYIRHLEERLLLIEGSKVQDSIDSPEGVDLIEEGFIQASRSLTDERRIYIANIIANGIDADEIEYSESKYLLKLLQELNEQEVIWLRFYQFPTIGGDEEFRDKHKNVLEPIHAYLGSDKRTIERSSLQSSYKEHLERLGLIRSHHNIDRETGIPKFDQFTGKISVSYRSLTPIGELLLKQIELYEVKNA</sequence>
<reference evidence="1 2" key="1">
    <citation type="submission" date="2018-06" db="EMBL/GenBank/DDBJ databases">
        <title>Draft genome sequences of nine Vibrio sp. clinical isolates from across the United States representing the closest known relative of Vibrio cholerae.</title>
        <authorList>
            <person name="Islam M.T."/>
            <person name="Liang K."/>
            <person name="Im M.S."/>
            <person name="Winkjer J."/>
            <person name="Busby S."/>
            <person name="Batra D."/>
            <person name="Rowe L."/>
            <person name="Tarr C.L."/>
            <person name="Boucher Y."/>
        </authorList>
    </citation>
    <scope>NUCLEOTIDE SEQUENCE [LARGE SCALE GENOMIC DNA]</scope>
    <source>
        <strain evidence="1 2">2017V-1110</strain>
    </source>
</reference>
<comment type="caution">
    <text evidence="1">The sequence shown here is derived from an EMBL/GenBank/DDBJ whole genome shotgun (WGS) entry which is preliminary data.</text>
</comment>
<evidence type="ECO:0000313" key="2">
    <source>
        <dbReference type="Proteomes" id="UP000252199"/>
    </source>
</evidence>
<name>A0ABD7FWW8_9VIBR</name>
<evidence type="ECO:0000313" key="1">
    <source>
        <dbReference type="EMBL" id="RBM69488.1"/>
    </source>
</evidence>
<proteinExistence type="predicted"/>
<protein>
    <recommendedName>
        <fullName evidence="3">DUF4393 domain-containing protein</fullName>
    </recommendedName>
</protein>
<dbReference type="AlphaFoldDB" id="A0ABD7FWW8"/>
<evidence type="ECO:0008006" key="3">
    <source>
        <dbReference type="Google" id="ProtNLM"/>
    </source>
</evidence>
<dbReference type="EMBL" id="QKKU01000038">
    <property type="protein sequence ID" value="RBM69488.1"/>
    <property type="molecule type" value="Genomic_DNA"/>
</dbReference>
<dbReference type="Proteomes" id="UP000252199">
    <property type="component" value="Unassembled WGS sequence"/>
</dbReference>